<proteinExistence type="predicted"/>
<accession>A0A378YBD1</accession>
<feature type="domain" description="Enoyl reductase (ER)" evidence="1">
    <location>
        <begin position="17"/>
        <end position="329"/>
    </location>
</feature>
<dbReference type="GO" id="GO:0043957">
    <property type="term" value="F:acryloyl-CoA reductase (NADPH) activity"/>
    <property type="evidence" value="ECO:0007669"/>
    <property type="project" value="TreeGrafter"/>
</dbReference>
<keyword evidence="2" id="KW-0560">Oxidoreductase</keyword>
<dbReference type="NCBIfam" id="TIGR02823">
    <property type="entry name" value="oxido_YhdH"/>
    <property type="match status" value="1"/>
</dbReference>
<dbReference type="Proteomes" id="UP000255467">
    <property type="component" value="Unassembled WGS sequence"/>
</dbReference>
<dbReference type="SUPFAM" id="SSF50129">
    <property type="entry name" value="GroES-like"/>
    <property type="match status" value="1"/>
</dbReference>
<dbReference type="STRING" id="1406858.GCA_000710895_00702"/>
<dbReference type="AlphaFoldDB" id="A0A378YBD1"/>
<evidence type="ECO:0000313" key="3">
    <source>
        <dbReference type="Proteomes" id="UP000255467"/>
    </source>
</evidence>
<dbReference type="EC" id="1.6.5.-" evidence="2"/>
<evidence type="ECO:0000259" key="1">
    <source>
        <dbReference type="SMART" id="SM00829"/>
    </source>
</evidence>
<dbReference type="InterPro" id="IPR013154">
    <property type="entry name" value="ADH-like_N"/>
</dbReference>
<dbReference type="CDD" id="cd08288">
    <property type="entry name" value="MDR_yhdh"/>
    <property type="match status" value="1"/>
</dbReference>
<evidence type="ECO:0000313" key="2">
    <source>
        <dbReference type="EMBL" id="SUA74546.1"/>
    </source>
</evidence>
<sequence>MLGCMAFSAMVARESDGTVVLAREEVGDDFLGAGTVTIKVHFSSANYKDGLAITPRGGVVREYPIIPGIDLTGEVVSSEDPAFAPGDPVLAHGYEIGVSRNGGFAEYARVPAEWVVPLEGLTPREAAALGTAGFTAALSVQALLDRGLTPESGPVLVTGATGGVGSVAVDILAGLGFEVVASTGKTDAGELLGTLGAASVIGRLPEDPDAKIRPLGKSRWAGVVDSVGGRSLAHILSTVNYGGSVAVSGLTGGPDLPTTVLPFILRGVSLLGVDSVNLPIEPRRELWARLAKDLKPRHLSLLENYAPVTDAPRVLRSILDGTHSGRTVLGVAGEF</sequence>
<name>A0A378YBD1_9NOCA</name>
<dbReference type="PANTHER" id="PTHR43677:SF1">
    <property type="entry name" value="ACRYLYL-COA REDUCTASE ACUI-RELATED"/>
    <property type="match status" value="1"/>
</dbReference>
<reference evidence="2 3" key="1">
    <citation type="submission" date="2018-06" db="EMBL/GenBank/DDBJ databases">
        <authorList>
            <consortium name="Pathogen Informatics"/>
            <person name="Doyle S."/>
        </authorList>
    </citation>
    <scope>NUCLEOTIDE SEQUENCE [LARGE SCALE GENOMIC DNA]</scope>
    <source>
        <strain evidence="2 3">NCTC1934</strain>
    </source>
</reference>
<dbReference type="InterPro" id="IPR013149">
    <property type="entry name" value="ADH-like_C"/>
</dbReference>
<keyword evidence="3" id="KW-1185">Reference proteome</keyword>
<dbReference type="EMBL" id="UGRY01000002">
    <property type="protein sequence ID" value="SUA74546.1"/>
    <property type="molecule type" value="Genomic_DNA"/>
</dbReference>
<dbReference type="Pfam" id="PF00107">
    <property type="entry name" value="ADH_zinc_N"/>
    <property type="match status" value="1"/>
</dbReference>
<protein>
    <submittedName>
        <fullName evidence="2">Quinone oxidoreductase YhfP</fullName>
        <ecNumber evidence="2">1.6.5.-</ecNumber>
    </submittedName>
</protein>
<dbReference type="Pfam" id="PF08240">
    <property type="entry name" value="ADH_N"/>
    <property type="match status" value="1"/>
</dbReference>
<gene>
    <name evidence="2" type="primary">yhfP</name>
    <name evidence="2" type="ORF">NCTC1934_01641</name>
</gene>
<dbReference type="InterPro" id="IPR020843">
    <property type="entry name" value="ER"/>
</dbReference>
<dbReference type="SMART" id="SM00829">
    <property type="entry name" value="PKS_ER"/>
    <property type="match status" value="1"/>
</dbReference>
<dbReference type="Gene3D" id="3.90.180.10">
    <property type="entry name" value="Medium-chain alcohol dehydrogenases, catalytic domain"/>
    <property type="match status" value="1"/>
</dbReference>
<dbReference type="InterPro" id="IPR036291">
    <property type="entry name" value="NAD(P)-bd_dom_sf"/>
</dbReference>
<dbReference type="InterPro" id="IPR011032">
    <property type="entry name" value="GroES-like_sf"/>
</dbReference>
<dbReference type="InterPro" id="IPR014188">
    <property type="entry name" value="Acrylyl-CoA_reductase_AcuI"/>
</dbReference>
<organism evidence="2 3">
    <name type="scientific">Nocardia otitidiscaviarum</name>
    <dbReference type="NCBI Taxonomy" id="1823"/>
    <lineage>
        <taxon>Bacteria</taxon>
        <taxon>Bacillati</taxon>
        <taxon>Actinomycetota</taxon>
        <taxon>Actinomycetes</taxon>
        <taxon>Mycobacteriales</taxon>
        <taxon>Nocardiaceae</taxon>
        <taxon>Nocardia</taxon>
    </lineage>
</organism>
<dbReference type="Gene3D" id="3.40.50.720">
    <property type="entry name" value="NAD(P)-binding Rossmann-like Domain"/>
    <property type="match status" value="1"/>
</dbReference>
<dbReference type="SUPFAM" id="SSF51735">
    <property type="entry name" value="NAD(P)-binding Rossmann-fold domains"/>
    <property type="match status" value="1"/>
</dbReference>
<dbReference type="PANTHER" id="PTHR43677">
    <property type="entry name" value="SHORT-CHAIN DEHYDROGENASE/REDUCTASE"/>
    <property type="match status" value="1"/>
</dbReference>
<dbReference type="InterPro" id="IPR051397">
    <property type="entry name" value="Zn-ADH-like_protein"/>
</dbReference>